<organism evidence="9 10">
    <name type="scientific">Protopolystoma xenopodis</name>
    <dbReference type="NCBI Taxonomy" id="117903"/>
    <lineage>
        <taxon>Eukaryota</taxon>
        <taxon>Metazoa</taxon>
        <taxon>Spiralia</taxon>
        <taxon>Lophotrochozoa</taxon>
        <taxon>Platyhelminthes</taxon>
        <taxon>Monogenea</taxon>
        <taxon>Polyopisthocotylea</taxon>
        <taxon>Polystomatidea</taxon>
        <taxon>Polystomatidae</taxon>
        <taxon>Protopolystoma</taxon>
    </lineage>
</organism>
<evidence type="ECO:0000256" key="7">
    <source>
        <dbReference type="ARBA" id="ARBA00022833"/>
    </source>
</evidence>
<keyword evidence="10" id="KW-1185">Reference proteome</keyword>
<gene>
    <name evidence="9" type="ORF">PXEA_LOCUS33857</name>
</gene>
<keyword evidence="6" id="KW-0677">Repeat</keyword>
<evidence type="ECO:0000256" key="4">
    <source>
        <dbReference type="ARBA" id="ARBA00022679"/>
    </source>
</evidence>
<dbReference type="Proteomes" id="UP000784294">
    <property type="component" value="Unassembled WGS sequence"/>
</dbReference>
<dbReference type="Gene3D" id="1.50.10.20">
    <property type="match status" value="1"/>
</dbReference>
<comment type="cofactor">
    <cofactor evidence="1">
        <name>Zn(2+)</name>
        <dbReference type="ChEBI" id="CHEBI:29105"/>
    </cofactor>
</comment>
<evidence type="ECO:0000259" key="8">
    <source>
        <dbReference type="Pfam" id="PF00432"/>
    </source>
</evidence>
<dbReference type="InterPro" id="IPR008930">
    <property type="entry name" value="Terpenoid_cyclase/PrenylTrfase"/>
</dbReference>
<dbReference type="EMBL" id="CAAALY010264814">
    <property type="protein sequence ID" value="VEL40417.1"/>
    <property type="molecule type" value="Genomic_DNA"/>
</dbReference>
<accession>A0A3S5CV12</accession>
<keyword evidence="4" id="KW-0808">Transferase</keyword>
<keyword evidence="7" id="KW-0862">Zinc</keyword>
<evidence type="ECO:0000256" key="5">
    <source>
        <dbReference type="ARBA" id="ARBA00022723"/>
    </source>
</evidence>
<dbReference type="PANTHER" id="PTHR11774">
    <property type="entry name" value="GERANYLGERANYL TRANSFERASE TYPE BETA SUBUNIT"/>
    <property type="match status" value="1"/>
</dbReference>
<dbReference type="GO" id="GO:0046872">
    <property type="term" value="F:metal ion binding"/>
    <property type="evidence" value="ECO:0007669"/>
    <property type="project" value="UniProtKB-KW"/>
</dbReference>
<evidence type="ECO:0000313" key="10">
    <source>
        <dbReference type="Proteomes" id="UP000784294"/>
    </source>
</evidence>
<sequence length="207" mass="22959">MDNLLNKYFRRITEILPENFQAFDTFRVLILFFGVNGLDIMDALETVDKQVLIDWVYSNQIISSSQSDDRCGFRGSNCISGADSLTHTILPYDGSHSTAVYTSLCCLLALGDDLSRLNRPGIIRSLAALQIRYTASSSTPGRIGIEESDKLNAESVYSGCFRAGNFCGELDARFVFSSIASLYILDALKEIDTNSTIAFITRCLKIF</sequence>
<dbReference type="GO" id="GO:0005953">
    <property type="term" value="C:CAAX-protein geranylgeranyltransferase complex"/>
    <property type="evidence" value="ECO:0007669"/>
    <property type="project" value="TreeGrafter"/>
</dbReference>
<dbReference type="SUPFAM" id="SSF48239">
    <property type="entry name" value="Terpenoid cyclases/Protein prenyltransferases"/>
    <property type="match status" value="1"/>
</dbReference>
<evidence type="ECO:0000256" key="1">
    <source>
        <dbReference type="ARBA" id="ARBA00001947"/>
    </source>
</evidence>
<dbReference type="GO" id="GO:0004662">
    <property type="term" value="F:CAAX-protein geranylgeranyltransferase activity"/>
    <property type="evidence" value="ECO:0007669"/>
    <property type="project" value="TreeGrafter"/>
</dbReference>
<evidence type="ECO:0000256" key="3">
    <source>
        <dbReference type="ARBA" id="ARBA00022602"/>
    </source>
</evidence>
<keyword evidence="3" id="KW-0637">Prenyltransferase</keyword>
<proteinExistence type="inferred from homology"/>
<dbReference type="Pfam" id="PF00432">
    <property type="entry name" value="Prenyltrans"/>
    <property type="match status" value="1"/>
</dbReference>
<dbReference type="AlphaFoldDB" id="A0A3S5CV12"/>
<name>A0A3S5CV12_9PLAT</name>
<comment type="caution">
    <text evidence="9">The sequence shown here is derived from an EMBL/GenBank/DDBJ whole genome shotgun (WGS) entry which is preliminary data.</text>
</comment>
<evidence type="ECO:0000256" key="2">
    <source>
        <dbReference type="ARBA" id="ARBA00010497"/>
    </source>
</evidence>
<dbReference type="PANTHER" id="PTHR11774:SF4">
    <property type="entry name" value="GERANYLGERANYL TRANSFERASE TYPE-1 SUBUNIT BETA"/>
    <property type="match status" value="1"/>
</dbReference>
<dbReference type="OrthoDB" id="24893at2759"/>
<protein>
    <recommendedName>
        <fullName evidence="8">Prenyltransferase alpha-alpha toroid domain-containing protein</fullName>
    </recommendedName>
</protein>
<keyword evidence="5" id="KW-0479">Metal-binding</keyword>
<comment type="similarity">
    <text evidence="2">Belongs to the protein prenyltransferase subunit beta family.</text>
</comment>
<dbReference type="InterPro" id="IPR001330">
    <property type="entry name" value="Prenyltrans"/>
</dbReference>
<evidence type="ECO:0000256" key="6">
    <source>
        <dbReference type="ARBA" id="ARBA00022737"/>
    </source>
</evidence>
<dbReference type="InterPro" id="IPR045089">
    <property type="entry name" value="PGGT1B-like"/>
</dbReference>
<evidence type="ECO:0000313" key="9">
    <source>
        <dbReference type="EMBL" id="VEL40417.1"/>
    </source>
</evidence>
<reference evidence="9" key="1">
    <citation type="submission" date="2018-11" db="EMBL/GenBank/DDBJ databases">
        <authorList>
            <consortium name="Pathogen Informatics"/>
        </authorList>
    </citation>
    <scope>NUCLEOTIDE SEQUENCE</scope>
</reference>
<feature type="domain" description="Prenyltransferase alpha-alpha toroid" evidence="8">
    <location>
        <begin position="7"/>
        <end position="204"/>
    </location>
</feature>